<dbReference type="EMBL" id="SRLH01000011">
    <property type="protein sequence ID" value="TGD56543.1"/>
    <property type="molecule type" value="Genomic_DNA"/>
</dbReference>
<organism evidence="1 2">
    <name type="scientific">Flavobacterium humi</name>
    <dbReference type="NCBI Taxonomy" id="2562683"/>
    <lineage>
        <taxon>Bacteria</taxon>
        <taxon>Pseudomonadati</taxon>
        <taxon>Bacteroidota</taxon>
        <taxon>Flavobacteriia</taxon>
        <taxon>Flavobacteriales</taxon>
        <taxon>Flavobacteriaceae</taxon>
        <taxon>Flavobacterium</taxon>
    </lineage>
</organism>
<keyword evidence="2" id="KW-1185">Reference proteome</keyword>
<evidence type="ECO:0000313" key="1">
    <source>
        <dbReference type="EMBL" id="TGD56543.1"/>
    </source>
</evidence>
<dbReference type="RefSeq" id="WP_135527638.1">
    <property type="nucleotide sequence ID" value="NZ_SRLH01000011.1"/>
</dbReference>
<comment type="caution">
    <text evidence="1">The sequence shown here is derived from an EMBL/GenBank/DDBJ whole genome shotgun (WGS) entry which is preliminary data.</text>
</comment>
<protein>
    <submittedName>
        <fullName evidence="1">Uncharacterized protein</fullName>
    </submittedName>
</protein>
<dbReference type="Proteomes" id="UP000297407">
    <property type="component" value="Unassembled WGS sequence"/>
</dbReference>
<reference evidence="1 2" key="1">
    <citation type="submission" date="2019-04" db="EMBL/GenBank/DDBJ databases">
        <title>Flavobacterium sp. strain DS2-A Genome sequencing and assembly.</title>
        <authorList>
            <person name="Kim I."/>
        </authorList>
    </citation>
    <scope>NUCLEOTIDE SEQUENCE [LARGE SCALE GENOMIC DNA]</scope>
    <source>
        <strain evidence="1 2">DS2-A</strain>
    </source>
</reference>
<proteinExistence type="predicted"/>
<dbReference type="AlphaFoldDB" id="A0A4Z0L5W1"/>
<name>A0A4Z0L5W1_9FLAO</name>
<accession>A0A4Z0L5W1</accession>
<evidence type="ECO:0000313" key="2">
    <source>
        <dbReference type="Proteomes" id="UP000297407"/>
    </source>
</evidence>
<gene>
    <name evidence="1" type="ORF">E4635_15595</name>
</gene>
<sequence length="85" mass="10202">MTPEEFENYLFRTRAELNSSFKEANEITDFDVYIKLVLDHQERIAKVLFDELYSINVAISKFRGDLMNDNRKRFTMIMDKLSEKQ</sequence>